<gene>
    <name evidence="1" type="ORF">DEW08_28205</name>
</gene>
<organism evidence="1 2">
    <name type="scientific">Azospirillum thermophilum</name>
    <dbReference type="NCBI Taxonomy" id="2202148"/>
    <lineage>
        <taxon>Bacteria</taxon>
        <taxon>Pseudomonadati</taxon>
        <taxon>Pseudomonadota</taxon>
        <taxon>Alphaproteobacteria</taxon>
        <taxon>Rhodospirillales</taxon>
        <taxon>Azospirillaceae</taxon>
        <taxon>Azospirillum</taxon>
    </lineage>
</organism>
<keyword evidence="1" id="KW-0614">Plasmid</keyword>
<evidence type="ECO:0000313" key="2">
    <source>
        <dbReference type="Proteomes" id="UP000245629"/>
    </source>
</evidence>
<dbReference type="AlphaFoldDB" id="A0A2S2CZH0"/>
<accession>A0A2S2CZH0</accession>
<protein>
    <submittedName>
        <fullName evidence="1">Uncharacterized protein</fullName>
    </submittedName>
</protein>
<reference evidence="2" key="1">
    <citation type="submission" date="2018-05" db="EMBL/GenBank/DDBJ databases">
        <title>Azospirillum thermophila sp. nov., a novel isolated from hot spring.</title>
        <authorList>
            <person name="Zhao Z."/>
        </authorList>
    </citation>
    <scope>NUCLEOTIDE SEQUENCE [LARGE SCALE GENOMIC DNA]</scope>
    <source>
        <strain evidence="2">CFH 70021</strain>
        <plasmid evidence="2">unnamed3</plasmid>
    </source>
</reference>
<dbReference type="KEGG" id="azz:DEW08_28205"/>
<dbReference type="EMBL" id="CP029358">
    <property type="protein sequence ID" value="AWK89902.1"/>
    <property type="molecule type" value="Genomic_DNA"/>
</dbReference>
<name>A0A2S2CZH0_9PROT</name>
<dbReference type="Proteomes" id="UP000245629">
    <property type="component" value="Plasmid unnamed3"/>
</dbReference>
<geneLocation type="plasmid" evidence="1 2">
    <name>unnamed3</name>
</geneLocation>
<dbReference type="OrthoDB" id="7308129at2"/>
<proteinExistence type="predicted"/>
<keyword evidence="2" id="KW-1185">Reference proteome</keyword>
<dbReference type="RefSeq" id="WP_109333664.1">
    <property type="nucleotide sequence ID" value="NZ_CP029358.1"/>
</dbReference>
<evidence type="ECO:0000313" key="1">
    <source>
        <dbReference type="EMBL" id="AWK89902.1"/>
    </source>
</evidence>
<sequence length="60" mass="6437">MTGDPRDDRIRALEDALRDVAREAASARSALCENELVIRLDTILARSLGALKETGSGPEA</sequence>